<evidence type="ECO:0000256" key="5">
    <source>
        <dbReference type="ARBA" id="ARBA00022593"/>
    </source>
</evidence>
<feature type="region of interest" description="Disordered" evidence="18">
    <location>
        <begin position="991"/>
        <end position="1016"/>
    </location>
</feature>
<dbReference type="GO" id="GO:0005778">
    <property type="term" value="C:peroxisomal membrane"/>
    <property type="evidence" value="ECO:0007669"/>
    <property type="project" value="UniProtKB-SubCell"/>
</dbReference>
<keyword evidence="12" id="KW-0576">Peroxisome</keyword>
<proteinExistence type="inferred from homology"/>
<dbReference type="FunFam" id="1.10.8.60:FF:000105">
    <property type="entry name" value="PeRoXisome assembly factor"/>
    <property type="match status" value="1"/>
</dbReference>
<evidence type="ECO:0000256" key="17">
    <source>
        <dbReference type="ARBA" id="ARBA00064205"/>
    </source>
</evidence>
<dbReference type="SUPFAM" id="SSF54585">
    <property type="entry name" value="Cdc48 domain 2-like"/>
    <property type="match status" value="1"/>
</dbReference>
<evidence type="ECO:0000256" key="12">
    <source>
        <dbReference type="ARBA" id="ARBA00023140"/>
    </source>
</evidence>
<evidence type="ECO:0000256" key="18">
    <source>
        <dbReference type="SAM" id="MobiDB-lite"/>
    </source>
</evidence>
<feature type="region of interest" description="Disordered" evidence="18">
    <location>
        <begin position="195"/>
        <end position="234"/>
    </location>
</feature>
<comment type="subunit">
    <text evidence="17">Interacts with PEX6; forming the PEX1-PEX6 AAA ATPase complex, which is composed of a heterohexamer formed by a trimer of PEX1-PEX6 dimers.</text>
</comment>
<dbReference type="Proteomes" id="UP000284706">
    <property type="component" value="Unassembled WGS sequence"/>
</dbReference>
<evidence type="ECO:0000256" key="7">
    <source>
        <dbReference type="ARBA" id="ARBA00022741"/>
    </source>
</evidence>
<keyword evidence="7" id="KW-0547">Nucleotide-binding</keyword>
<evidence type="ECO:0000256" key="3">
    <source>
        <dbReference type="ARBA" id="ARBA00022448"/>
    </source>
</evidence>
<reference evidence="20 21" key="1">
    <citation type="journal article" date="2018" name="Evol. Lett.">
        <title>Horizontal gene cluster transfer increased hallucinogenic mushroom diversity.</title>
        <authorList>
            <person name="Reynolds H.T."/>
            <person name="Vijayakumar V."/>
            <person name="Gluck-Thaler E."/>
            <person name="Korotkin H.B."/>
            <person name="Matheny P.B."/>
            <person name="Slot J.C."/>
        </authorList>
    </citation>
    <scope>NUCLEOTIDE SEQUENCE [LARGE SCALE GENOMIC DNA]</scope>
    <source>
        <strain evidence="20 21">SRW20</strain>
    </source>
</reference>
<dbReference type="Pfam" id="PF09262">
    <property type="entry name" value="PEX-1N"/>
    <property type="match status" value="1"/>
</dbReference>
<dbReference type="InterPro" id="IPR041569">
    <property type="entry name" value="AAA_lid_3"/>
</dbReference>
<dbReference type="FunFam" id="3.40.50.300:FF:000149">
    <property type="entry name" value="Nuclear valosin-containing protein-like"/>
    <property type="match status" value="1"/>
</dbReference>
<comment type="caution">
    <text evidence="20">The sequence shown here is derived from an EMBL/GenBank/DDBJ whole genome shotgun (WGS) entry which is preliminary data.</text>
</comment>
<dbReference type="Gene3D" id="3.10.330.10">
    <property type="match status" value="1"/>
</dbReference>
<keyword evidence="9" id="KW-0067">ATP-binding</keyword>
<keyword evidence="4" id="KW-0963">Cytoplasm</keyword>
<dbReference type="OrthoDB" id="2187at2759"/>
<evidence type="ECO:0000256" key="9">
    <source>
        <dbReference type="ARBA" id="ARBA00022840"/>
    </source>
</evidence>
<evidence type="ECO:0000256" key="11">
    <source>
        <dbReference type="ARBA" id="ARBA00023136"/>
    </source>
</evidence>
<dbReference type="Pfam" id="PF00004">
    <property type="entry name" value="AAA"/>
    <property type="match status" value="2"/>
</dbReference>
<feature type="domain" description="AAA+ ATPase" evidence="19">
    <location>
        <begin position="711"/>
        <end position="858"/>
    </location>
</feature>
<feature type="compositionally biased region" description="Low complexity" evidence="18">
    <location>
        <begin position="302"/>
        <end position="316"/>
    </location>
</feature>
<dbReference type="STRING" id="231916.A0A409XX61"/>
<dbReference type="AlphaFoldDB" id="A0A409XX61"/>
<evidence type="ECO:0000256" key="6">
    <source>
        <dbReference type="ARBA" id="ARBA00022737"/>
    </source>
</evidence>
<dbReference type="Gene3D" id="1.10.8.60">
    <property type="match status" value="2"/>
</dbReference>
<organism evidence="20 21">
    <name type="scientific">Gymnopilus dilepis</name>
    <dbReference type="NCBI Taxonomy" id="231916"/>
    <lineage>
        <taxon>Eukaryota</taxon>
        <taxon>Fungi</taxon>
        <taxon>Dikarya</taxon>
        <taxon>Basidiomycota</taxon>
        <taxon>Agaricomycotina</taxon>
        <taxon>Agaricomycetes</taxon>
        <taxon>Agaricomycetidae</taxon>
        <taxon>Agaricales</taxon>
        <taxon>Agaricineae</taxon>
        <taxon>Hymenogastraceae</taxon>
        <taxon>Gymnopilus</taxon>
    </lineage>
</organism>
<dbReference type="InterPro" id="IPR009010">
    <property type="entry name" value="Asp_de-COase-like_dom_sf"/>
</dbReference>
<keyword evidence="11" id="KW-0472">Membrane</keyword>
<evidence type="ECO:0000313" key="21">
    <source>
        <dbReference type="Proteomes" id="UP000284706"/>
    </source>
</evidence>
<dbReference type="InterPro" id="IPR003959">
    <property type="entry name" value="ATPase_AAA_core"/>
</dbReference>
<sequence>MPKKARIHFISLRSSLVNLPISIYGPLVERSIRPQQLAVHLTLIPEDSKKPKDARVEAYVGWTGMASASSLAQFNGGPTQSGERGLEIIEIDPQYAQSLGLSLNDVVEIGLLYDVPPAKSVGTEPVTSDDWEIIEIHAAHVESTLLSQVRVAKVGQEIDVWVLGRTRVRLRVTSLDPAPKGSVLLLTTNTEVSIAPKPHKSKDSAAPKPLVNGTHTTNGKPITDDDKKPTASPAPTTVVLRALPSRLVPTLQFPEQIGSELLVSVSTKTLAQLLNTDIHSLSQKPGHFYQGSFTRLSPPQDPSSSSPPSSAPSEPSTRILNPGSKPDTDSSSKAQPESNEIYIGSSAQIPGGHIVFSALPEALQEWDRVSLNLKDNGRKLVLEETGLLEPAIASASPSNFLAGVDQILEQGVNYCVRELFIHSTCRSVHGVSGLLVTGRSGSGKTSIVRTIAKSLQDDPRTLTYLHYVDASKLSEQPVSSVKAQFDFWFDTCAWRRPSILILDNLDKLLTAEVEHADSFRSRHLTGLFLRLFSSNARTASLNFRGIVVIATAESTASIHSSITAAHVFKEVIHVTPPNKEARRDILSRLVHDRLQIATDITQDPDSPLNFTEISTQTEGYSATDLKDLVARAIHQVAMRSYSGLPLTLTQTDFTSAQKDFVPLSLRDVKLEKSDVAWSDIGGLHETRRILRETLEWPTKYGPIFKQSPLRLRSGLLLYGFPGCGKTLLASAVAKECGLNFISVKGPEILNKYIGASEKSVRDLFERASAAKPCVLFFDEFDSIAPKRGHDSTGVTDRVVNQMLTQMDGAEGLDGVYVLAATRQGRLDKSLLCNMPDFEERKDILKAVARKITVSESVDFDEIASKTDGFSGADLQALLYNAHLDAIHASIADLPSLSTSSGQDDDTPVEYTILSDPSAKSKLSKAEEMALQRRLRQILSRRDPAQIKTVATKTAQPKKTEVEQADILRALKSTRPSVSQEERQRLGRIYEDFVSDRSGNLPVPPEAGGIGSRATLG</sequence>
<dbReference type="EMBL" id="NHYE01001429">
    <property type="protein sequence ID" value="PPQ95339.1"/>
    <property type="molecule type" value="Genomic_DNA"/>
</dbReference>
<dbReference type="InterPro" id="IPR029067">
    <property type="entry name" value="CDC48_domain_2-like_sf"/>
</dbReference>
<comment type="similarity">
    <text evidence="2">Belongs to the AAA ATPase family.</text>
</comment>
<keyword evidence="8" id="KW-0378">Hydrolase</keyword>
<keyword evidence="6" id="KW-0677">Repeat</keyword>
<dbReference type="SUPFAM" id="SSF52540">
    <property type="entry name" value="P-loop containing nucleoside triphosphate hydrolases"/>
    <property type="match status" value="2"/>
</dbReference>
<keyword evidence="21" id="KW-1185">Reference proteome</keyword>
<dbReference type="Gene3D" id="3.40.50.300">
    <property type="entry name" value="P-loop containing nucleotide triphosphate hydrolases"/>
    <property type="match status" value="2"/>
</dbReference>
<dbReference type="SUPFAM" id="SSF50692">
    <property type="entry name" value="ADC-like"/>
    <property type="match status" value="1"/>
</dbReference>
<evidence type="ECO:0000256" key="10">
    <source>
        <dbReference type="ARBA" id="ARBA00022927"/>
    </source>
</evidence>
<evidence type="ECO:0000256" key="13">
    <source>
        <dbReference type="ARBA" id="ARBA00032509"/>
    </source>
</evidence>
<dbReference type="InterPro" id="IPR050168">
    <property type="entry name" value="AAA_ATPase_domain"/>
</dbReference>
<dbReference type="InterPro" id="IPR003593">
    <property type="entry name" value="AAA+_ATPase"/>
</dbReference>
<dbReference type="InParanoid" id="A0A409XX61"/>
<accession>A0A409XX61</accession>
<comment type="catalytic activity">
    <reaction evidence="16">
        <text>ATP + H2O = ADP + phosphate + H(+)</text>
        <dbReference type="Rhea" id="RHEA:13065"/>
        <dbReference type="ChEBI" id="CHEBI:15377"/>
        <dbReference type="ChEBI" id="CHEBI:15378"/>
        <dbReference type="ChEBI" id="CHEBI:30616"/>
        <dbReference type="ChEBI" id="CHEBI:43474"/>
        <dbReference type="ChEBI" id="CHEBI:456216"/>
    </reaction>
    <physiologicalReaction direction="left-to-right" evidence="16">
        <dbReference type="Rhea" id="RHEA:13066"/>
    </physiologicalReaction>
</comment>
<evidence type="ECO:0000259" key="19">
    <source>
        <dbReference type="SMART" id="SM00382"/>
    </source>
</evidence>
<dbReference type="SMART" id="SM00382">
    <property type="entry name" value="AAA"/>
    <property type="match status" value="2"/>
</dbReference>
<keyword evidence="3" id="KW-0813">Transport</keyword>
<evidence type="ECO:0000313" key="20">
    <source>
        <dbReference type="EMBL" id="PPQ95339.1"/>
    </source>
</evidence>
<keyword evidence="5" id="KW-0962">Peroxisome biogenesis</keyword>
<dbReference type="InterPro" id="IPR015342">
    <property type="entry name" value="PEX1-N_C-lobe"/>
</dbReference>
<evidence type="ECO:0000256" key="8">
    <source>
        <dbReference type="ARBA" id="ARBA00022801"/>
    </source>
</evidence>
<evidence type="ECO:0000256" key="2">
    <source>
        <dbReference type="ARBA" id="ARBA00006914"/>
    </source>
</evidence>
<comment type="subcellular location">
    <subcellularLocation>
        <location evidence="1">Cytoplasm</location>
        <location evidence="1">Cytosol</location>
    </subcellularLocation>
    <subcellularLocation>
        <location evidence="15">Peroxisome membrane</location>
    </subcellularLocation>
</comment>
<feature type="domain" description="AAA+ ATPase" evidence="19">
    <location>
        <begin position="430"/>
        <end position="578"/>
    </location>
</feature>
<dbReference type="GO" id="GO:0016558">
    <property type="term" value="P:protein import into peroxisome matrix"/>
    <property type="evidence" value="ECO:0007669"/>
    <property type="project" value="TreeGrafter"/>
</dbReference>
<dbReference type="PANTHER" id="PTHR23077:SF12">
    <property type="entry name" value="PEROXISOMAL ATPASE PEX1"/>
    <property type="match status" value="1"/>
</dbReference>
<dbReference type="GO" id="GO:0005829">
    <property type="term" value="C:cytosol"/>
    <property type="evidence" value="ECO:0007669"/>
    <property type="project" value="UniProtKB-SubCell"/>
</dbReference>
<evidence type="ECO:0000256" key="15">
    <source>
        <dbReference type="ARBA" id="ARBA00046271"/>
    </source>
</evidence>
<gene>
    <name evidence="20" type="ORF">CVT26_008184</name>
</gene>
<evidence type="ECO:0000256" key="14">
    <source>
        <dbReference type="ARBA" id="ARBA00034532"/>
    </source>
</evidence>
<feature type="region of interest" description="Disordered" evidence="18">
    <location>
        <begin position="285"/>
        <end position="337"/>
    </location>
</feature>
<keyword evidence="10" id="KW-0653">Protein transport</keyword>
<evidence type="ECO:0000256" key="16">
    <source>
        <dbReference type="ARBA" id="ARBA00048778"/>
    </source>
</evidence>
<evidence type="ECO:0000256" key="1">
    <source>
        <dbReference type="ARBA" id="ARBA00004514"/>
    </source>
</evidence>
<dbReference type="InterPro" id="IPR027417">
    <property type="entry name" value="P-loop_NTPase"/>
</dbReference>
<dbReference type="Pfam" id="PF17862">
    <property type="entry name" value="AAA_lid_3"/>
    <property type="match status" value="1"/>
</dbReference>
<evidence type="ECO:0000256" key="4">
    <source>
        <dbReference type="ARBA" id="ARBA00022490"/>
    </source>
</evidence>
<dbReference type="GO" id="GO:0005524">
    <property type="term" value="F:ATP binding"/>
    <property type="evidence" value="ECO:0007669"/>
    <property type="project" value="UniProtKB-KW"/>
</dbReference>
<dbReference type="PANTHER" id="PTHR23077">
    <property type="entry name" value="AAA-FAMILY ATPASE"/>
    <property type="match status" value="1"/>
</dbReference>
<name>A0A409XX61_9AGAR</name>
<dbReference type="GO" id="GO:0016887">
    <property type="term" value="F:ATP hydrolysis activity"/>
    <property type="evidence" value="ECO:0007669"/>
    <property type="project" value="InterPro"/>
</dbReference>
<dbReference type="FunCoup" id="A0A409XX61">
    <property type="interactions" value="335"/>
</dbReference>
<protein>
    <recommendedName>
        <fullName evidence="14">Peroxisomal ATPase PEX1</fullName>
    </recommendedName>
    <alternativeName>
        <fullName evidence="13">Peroxin-1</fullName>
    </alternativeName>
</protein>